<feature type="transmembrane region" description="Helical" evidence="1">
    <location>
        <begin position="34"/>
        <end position="51"/>
    </location>
</feature>
<evidence type="ECO:0000313" key="3">
    <source>
        <dbReference type="EMBL" id="GAA4095465.1"/>
    </source>
</evidence>
<proteinExistence type="predicted"/>
<accession>A0ABP7WS38</accession>
<evidence type="ECO:0000313" key="4">
    <source>
        <dbReference type="Proteomes" id="UP001500841"/>
    </source>
</evidence>
<dbReference type="EMBL" id="BAABCV010000006">
    <property type="protein sequence ID" value="GAA4095465.1"/>
    <property type="molecule type" value="Genomic_DNA"/>
</dbReference>
<dbReference type="Proteomes" id="UP001500841">
    <property type="component" value="Unassembled WGS sequence"/>
</dbReference>
<keyword evidence="4" id="KW-1185">Reference proteome</keyword>
<organism evidence="3 4">
    <name type="scientific">Mucilaginibacter panaciglaebae</name>
    <dbReference type="NCBI Taxonomy" id="502331"/>
    <lineage>
        <taxon>Bacteria</taxon>
        <taxon>Pseudomonadati</taxon>
        <taxon>Bacteroidota</taxon>
        <taxon>Sphingobacteriia</taxon>
        <taxon>Sphingobacteriales</taxon>
        <taxon>Sphingobacteriaceae</taxon>
        <taxon>Mucilaginibacter</taxon>
    </lineage>
</organism>
<keyword evidence="1" id="KW-0812">Transmembrane</keyword>
<feature type="transmembrane region" description="Helical" evidence="1">
    <location>
        <begin position="57"/>
        <end position="76"/>
    </location>
</feature>
<feature type="transmembrane region" description="Helical" evidence="1">
    <location>
        <begin position="6"/>
        <end position="27"/>
    </location>
</feature>
<name>A0ABP7WS38_9SPHI</name>
<dbReference type="RefSeq" id="WP_345103138.1">
    <property type="nucleotide sequence ID" value="NZ_BAABCV010000006.1"/>
</dbReference>
<comment type="caution">
    <text evidence="3">The sequence shown here is derived from an EMBL/GenBank/DDBJ whole genome shotgun (WGS) entry which is preliminary data.</text>
</comment>
<evidence type="ECO:0000256" key="1">
    <source>
        <dbReference type="SAM" id="Phobius"/>
    </source>
</evidence>
<protein>
    <recommendedName>
        <fullName evidence="2">LiaI-LiaF-like transmembrane region domain-containing protein</fullName>
    </recommendedName>
</protein>
<sequence length="326" mass="35721">MRNDKIIPGVVLILIGTAFLLHNYGVIHFHWGNFFHLWPIFIVIGGINLIFANNRSAWATTLKLAVIIVGFGLIVFGNFGRYNSPFPAFSYYDDDDYDDSGKTGVTKVEGNSEFNAPFAADARVATLNISGGGTVYRLSDTTSQLFSASTKEFKGRYVFTHSNQDSVYTLNFNMRGHHDLDFNFDDDNDKGKDTSRTNSATFRLNPNPEWNINVKTGATSLDFDLSKFKIRSVKLAGGAAAFDVKLGQPLAITNVDVATGMSDVTIRVPATAACHIKSSTGLSSTTFDGFAKMADNTYETPGFSAAKNKMFIKISGGMADIKVKRY</sequence>
<reference evidence="4" key="1">
    <citation type="journal article" date="2019" name="Int. J. Syst. Evol. Microbiol.">
        <title>The Global Catalogue of Microorganisms (GCM) 10K type strain sequencing project: providing services to taxonomists for standard genome sequencing and annotation.</title>
        <authorList>
            <consortium name="The Broad Institute Genomics Platform"/>
            <consortium name="The Broad Institute Genome Sequencing Center for Infectious Disease"/>
            <person name="Wu L."/>
            <person name="Ma J."/>
        </authorList>
    </citation>
    <scope>NUCLEOTIDE SEQUENCE [LARGE SCALE GENOMIC DNA]</scope>
    <source>
        <strain evidence="4">JCM 17085</strain>
    </source>
</reference>
<keyword evidence="1" id="KW-0472">Membrane</keyword>
<feature type="domain" description="LiaI-LiaF-like transmembrane region" evidence="2">
    <location>
        <begin position="6"/>
        <end position="50"/>
    </location>
</feature>
<dbReference type="Pfam" id="PF18917">
    <property type="entry name" value="LiaI-LiaF-like_TM1"/>
    <property type="match status" value="1"/>
</dbReference>
<evidence type="ECO:0000259" key="2">
    <source>
        <dbReference type="Pfam" id="PF18917"/>
    </source>
</evidence>
<keyword evidence="1" id="KW-1133">Transmembrane helix</keyword>
<gene>
    <name evidence="3" type="ORF">GCM10022392_18110</name>
</gene>
<dbReference type="InterPro" id="IPR043726">
    <property type="entry name" value="LiaI-LiaF-like_TM1"/>
</dbReference>